<name>A0ABU2FGU5_9EURY</name>
<dbReference type="InterPro" id="IPR040624">
    <property type="entry name" value="HalOD1"/>
</dbReference>
<reference evidence="3 4" key="1">
    <citation type="submission" date="2022-06" db="EMBL/GenBank/DDBJ databases">
        <title>Haloarcula sp. a new haloarchaeum isolate from saline soil.</title>
        <authorList>
            <person name="Strakova D."/>
            <person name="Galisteo C."/>
            <person name="Sanchez-Porro C."/>
            <person name="Ventosa A."/>
        </authorList>
    </citation>
    <scope>NUCLEOTIDE SEQUENCE [LARGE SCALE GENOMIC DNA]</scope>
    <source>
        <strain evidence="3 4">S1CR25-12</strain>
    </source>
</reference>
<feature type="region of interest" description="Disordered" evidence="1">
    <location>
        <begin position="1"/>
        <end position="20"/>
    </location>
</feature>
<evidence type="ECO:0000256" key="1">
    <source>
        <dbReference type="SAM" id="MobiDB-lite"/>
    </source>
</evidence>
<comment type="caution">
    <text evidence="3">The sequence shown here is derived from an EMBL/GenBank/DDBJ whole genome shotgun (WGS) entry which is preliminary data.</text>
</comment>
<dbReference type="EMBL" id="JAMQON010000006">
    <property type="protein sequence ID" value="MDS0261478.1"/>
    <property type="molecule type" value="Genomic_DNA"/>
</dbReference>
<sequence length="102" mass="10982">MPDKAPTDGGFEGSRPEQSRLTYRLTGEELTSHTVLRAVSTYTDTPILELPPLINVVDVEFIDDTFSGDSSGHGTFSFEYHSCLVSLSVDSVQVTDVSSAPG</sequence>
<gene>
    <name evidence="3" type="ORF">NDI56_18915</name>
</gene>
<evidence type="ECO:0000313" key="3">
    <source>
        <dbReference type="EMBL" id="MDS0261478.1"/>
    </source>
</evidence>
<accession>A0ABU2FGU5</accession>
<evidence type="ECO:0000313" key="4">
    <source>
        <dbReference type="Proteomes" id="UP001259659"/>
    </source>
</evidence>
<feature type="domain" description="Halobacterial output" evidence="2">
    <location>
        <begin position="29"/>
        <end position="94"/>
    </location>
</feature>
<protein>
    <recommendedName>
        <fullName evidence="2">Halobacterial output domain-containing protein</fullName>
    </recommendedName>
</protein>
<organism evidence="3 4">
    <name type="scientific">Haloarcula saliterrae</name>
    <dbReference type="NCBI Taxonomy" id="2950534"/>
    <lineage>
        <taxon>Archaea</taxon>
        <taxon>Methanobacteriati</taxon>
        <taxon>Methanobacteriota</taxon>
        <taxon>Stenosarchaea group</taxon>
        <taxon>Halobacteria</taxon>
        <taxon>Halobacteriales</taxon>
        <taxon>Haloarculaceae</taxon>
        <taxon>Haloarcula</taxon>
    </lineage>
</organism>
<evidence type="ECO:0000259" key="2">
    <source>
        <dbReference type="Pfam" id="PF18545"/>
    </source>
</evidence>
<dbReference type="Proteomes" id="UP001259659">
    <property type="component" value="Unassembled WGS sequence"/>
</dbReference>
<dbReference type="Pfam" id="PF18545">
    <property type="entry name" value="HalOD1"/>
    <property type="match status" value="1"/>
</dbReference>
<proteinExistence type="predicted"/>
<keyword evidence="4" id="KW-1185">Reference proteome</keyword>
<dbReference type="RefSeq" id="WP_310921333.1">
    <property type="nucleotide sequence ID" value="NZ_JAMQON010000006.1"/>
</dbReference>